<dbReference type="InterPro" id="IPR011992">
    <property type="entry name" value="EF-hand-dom_pair"/>
</dbReference>
<dbReference type="InterPro" id="IPR012338">
    <property type="entry name" value="Beta-lactam/transpept-like"/>
</dbReference>
<dbReference type="Gene3D" id="3.40.710.10">
    <property type="entry name" value="DD-peptidase/beta-lactamase superfamily"/>
    <property type="match status" value="1"/>
</dbReference>
<dbReference type="SUPFAM" id="SSF48403">
    <property type="entry name" value="Ankyrin repeat"/>
    <property type="match status" value="1"/>
</dbReference>
<dbReference type="Gene3D" id="1.10.238.10">
    <property type="entry name" value="EF-hand"/>
    <property type="match status" value="1"/>
</dbReference>
<keyword evidence="6 9" id="KW-0040">ANK repeat</keyword>
<comment type="caution">
    <text evidence="12">The sequence shown here is derived from an EMBL/GenBank/DDBJ whole genome shotgun (WGS) entry which is preliminary data.</text>
</comment>
<dbReference type="Proteomes" id="UP001271792">
    <property type="component" value="Unassembled WGS sequence"/>
</dbReference>
<reference evidence="12 13" key="1">
    <citation type="submission" date="2023-11" db="EMBL/GenBank/DDBJ databases">
        <title>Lentzea sokolovensis, sp. nov., Lentzea kristufkii, sp. nov., and Lentzea miocenensis, sp. nov., rare actinobacteria from Sokolov Coal Basin, Miocene lacustrine sediment, Czech Republic.</title>
        <authorList>
            <person name="Lara A."/>
            <person name="Kotroba L."/>
            <person name="Nouioui I."/>
            <person name="Neumann-Schaal M."/>
            <person name="Mast Y."/>
            <person name="Chronakova A."/>
        </authorList>
    </citation>
    <scope>NUCLEOTIDE SEQUENCE [LARGE SCALE GENOMIC DNA]</scope>
    <source>
        <strain evidence="12 13">BCCO 10_0798</strain>
    </source>
</reference>
<feature type="compositionally biased region" description="Polar residues" evidence="10">
    <location>
        <begin position="1"/>
        <end position="10"/>
    </location>
</feature>
<dbReference type="PANTHER" id="PTHR12544">
    <property type="entry name" value="GLUTAMINASE"/>
    <property type="match status" value="1"/>
</dbReference>
<dbReference type="PROSITE" id="PS50222">
    <property type="entry name" value="EF_HAND_2"/>
    <property type="match status" value="1"/>
</dbReference>
<feature type="binding site" evidence="8">
    <location>
        <position position="390"/>
    </location>
    <ligand>
        <name>substrate</name>
    </ligand>
</feature>
<keyword evidence="8" id="KW-0007">Acetylation</keyword>
<evidence type="ECO:0000256" key="3">
    <source>
        <dbReference type="ARBA" id="ARBA00012918"/>
    </source>
</evidence>
<dbReference type="GO" id="GO:0004359">
    <property type="term" value="F:glutaminase activity"/>
    <property type="evidence" value="ECO:0007669"/>
    <property type="project" value="UniProtKB-EC"/>
</dbReference>
<dbReference type="InterPro" id="IPR018247">
    <property type="entry name" value="EF_Hand_1_Ca_BS"/>
</dbReference>
<protein>
    <recommendedName>
        <fullName evidence="3 8">Glutaminase</fullName>
        <ecNumber evidence="3 8">3.5.1.2</ecNumber>
    </recommendedName>
</protein>
<dbReference type="Pfam" id="PF12796">
    <property type="entry name" value="Ank_2"/>
    <property type="match status" value="1"/>
</dbReference>
<dbReference type="InterPro" id="IPR002110">
    <property type="entry name" value="Ankyrin_rpt"/>
</dbReference>
<comment type="similarity">
    <text evidence="1 8">Belongs to the glutaminase family.</text>
</comment>
<evidence type="ECO:0000259" key="11">
    <source>
        <dbReference type="PROSITE" id="PS50222"/>
    </source>
</evidence>
<keyword evidence="4" id="KW-0677">Repeat</keyword>
<dbReference type="InterPro" id="IPR015868">
    <property type="entry name" value="Glutaminase"/>
</dbReference>
<dbReference type="PROSITE" id="PS50297">
    <property type="entry name" value="ANK_REP_REGION"/>
    <property type="match status" value="1"/>
</dbReference>
<sequence length="549" mass="59249">MQRTPTTTGSRAKPKASTATEERSAPPPEAFPEIPQPRLSGVDPLEASYRALFAAFDDDGSGDLTRQELVARLKNAGILEDDPRMRETLAAAQKGDQEKGLLFEEFVSLIQNSSGLVRRVAEESLVVPDFASFCTEIDQLYAELLTDTRGAVADYIPQLARVDPDQFAIAVCTVDGQRHVVGDASSKFCVQSVSKAVSYCLALEEHGPDVVHQHIGREPSGVSFNSLTLNKSGRPHNPMINAGAIMSCSLIKPKDNLADRFDHVSDTWKRLAGGRPVGFHNSVYLSERDTADRNFALGYSMREQHAFPAGTDLVQTLEFYFQSCSVELDAEMMAIAAATFADGGICPLTGDKVFNTQTVQHCLSLMSSCGMYDFSGEFAFTIGLPAKSGVSGALMVVVPGLMGICVWSPRLGNTVRGIEFCRKLVERYNVHPHDAAESESGKRDIRRRKNQTSVESVAILCWAAAHGDLHAIKVLAAAGADLSTANYDGRTPLHLAATEGQAVVVKYLLAQGVPADSKDRWGGTPLSDAQTRGHSEVVAMLRTKSTAAV</sequence>
<dbReference type="InterPro" id="IPR041541">
    <property type="entry name" value="Glutaminase_EF-hand"/>
</dbReference>
<dbReference type="EMBL" id="JAXAVV010000002">
    <property type="protein sequence ID" value="MDX8048537.1"/>
    <property type="molecule type" value="Genomic_DNA"/>
</dbReference>
<proteinExistence type="inferred from homology"/>
<dbReference type="Pfam" id="PF04960">
    <property type="entry name" value="Glutaminase"/>
    <property type="match status" value="1"/>
</dbReference>
<evidence type="ECO:0000256" key="5">
    <source>
        <dbReference type="ARBA" id="ARBA00022801"/>
    </source>
</evidence>
<keyword evidence="5 8" id="KW-0378">Hydrolase</keyword>
<keyword evidence="13" id="KW-1185">Reference proteome</keyword>
<dbReference type="SUPFAM" id="SSF56601">
    <property type="entry name" value="beta-lactamase/transpeptidase-like"/>
    <property type="match status" value="1"/>
</dbReference>
<dbReference type="PROSITE" id="PS50088">
    <property type="entry name" value="ANK_REPEAT"/>
    <property type="match status" value="1"/>
</dbReference>
<evidence type="ECO:0000313" key="12">
    <source>
        <dbReference type="EMBL" id="MDX8048537.1"/>
    </source>
</evidence>
<dbReference type="SUPFAM" id="SSF47473">
    <property type="entry name" value="EF-hand"/>
    <property type="match status" value="1"/>
</dbReference>
<name>A0ABU4TKT6_9PSEU</name>
<feature type="region of interest" description="Disordered" evidence="10">
    <location>
        <begin position="1"/>
        <end position="41"/>
    </location>
</feature>
<feature type="binding site" evidence="8">
    <location>
        <position position="372"/>
    </location>
    <ligand>
        <name>substrate</name>
    </ligand>
</feature>
<dbReference type="InterPro" id="IPR036770">
    <property type="entry name" value="Ankyrin_rpt-contain_sf"/>
</dbReference>
<comment type="subunit">
    <text evidence="2 8">Homotetramer.</text>
</comment>
<evidence type="ECO:0000256" key="4">
    <source>
        <dbReference type="ARBA" id="ARBA00022737"/>
    </source>
</evidence>
<evidence type="ECO:0000256" key="10">
    <source>
        <dbReference type="SAM" id="MobiDB-lite"/>
    </source>
</evidence>
<comment type="catalytic activity">
    <reaction evidence="7 8">
        <text>L-glutamine + H2O = L-glutamate + NH4(+)</text>
        <dbReference type="Rhea" id="RHEA:15889"/>
        <dbReference type="ChEBI" id="CHEBI:15377"/>
        <dbReference type="ChEBI" id="CHEBI:28938"/>
        <dbReference type="ChEBI" id="CHEBI:29985"/>
        <dbReference type="ChEBI" id="CHEBI:58359"/>
        <dbReference type="EC" id="3.5.1.2"/>
    </reaction>
</comment>
<feature type="binding site" evidence="8">
    <location>
        <position position="287"/>
    </location>
    <ligand>
        <name>substrate</name>
    </ligand>
</feature>
<dbReference type="EC" id="3.5.1.2" evidence="3 8"/>
<dbReference type="PROSITE" id="PS00018">
    <property type="entry name" value="EF_HAND_1"/>
    <property type="match status" value="1"/>
</dbReference>
<evidence type="ECO:0000256" key="1">
    <source>
        <dbReference type="ARBA" id="ARBA00011076"/>
    </source>
</evidence>
<feature type="domain" description="EF-hand" evidence="11">
    <location>
        <begin position="44"/>
        <end position="79"/>
    </location>
</feature>
<accession>A0ABU4TKT6</accession>
<organism evidence="12 13">
    <name type="scientific">Lentzea kristufekii</name>
    <dbReference type="NCBI Taxonomy" id="3095430"/>
    <lineage>
        <taxon>Bacteria</taxon>
        <taxon>Bacillati</taxon>
        <taxon>Actinomycetota</taxon>
        <taxon>Actinomycetes</taxon>
        <taxon>Pseudonocardiales</taxon>
        <taxon>Pseudonocardiaceae</taxon>
        <taxon>Lentzea</taxon>
    </lineage>
</organism>
<feature type="binding site" evidence="8">
    <location>
        <position position="241"/>
    </location>
    <ligand>
        <name>substrate</name>
    </ligand>
</feature>
<dbReference type="HAMAP" id="MF_00313">
    <property type="entry name" value="Glutaminase"/>
    <property type="match status" value="1"/>
</dbReference>
<dbReference type="SMART" id="SM00248">
    <property type="entry name" value="ANK"/>
    <property type="match status" value="2"/>
</dbReference>
<feature type="binding site" evidence="8">
    <location>
        <position position="320"/>
    </location>
    <ligand>
        <name>substrate</name>
    </ligand>
</feature>
<feature type="binding site" evidence="8">
    <location>
        <position position="192"/>
    </location>
    <ligand>
        <name>substrate</name>
    </ligand>
</feature>
<dbReference type="PANTHER" id="PTHR12544:SF29">
    <property type="entry name" value="GLUTAMINASE"/>
    <property type="match status" value="1"/>
</dbReference>
<evidence type="ECO:0000256" key="2">
    <source>
        <dbReference type="ARBA" id="ARBA00011881"/>
    </source>
</evidence>
<dbReference type="Gene3D" id="1.25.40.20">
    <property type="entry name" value="Ankyrin repeat-containing domain"/>
    <property type="match status" value="1"/>
</dbReference>
<evidence type="ECO:0000256" key="9">
    <source>
        <dbReference type="PROSITE-ProRule" id="PRU00023"/>
    </source>
</evidence>
<evidence type="ECO:0000256" key="6">
    <source>
        <dbReference type="ARBA" id="ARBA00023043"/>
    </source>
</evidence>
<gene>
    <name evidence="8 12" type="primary">glsA</name>
    <name evidence="12" type="ORF">SK571_04025</name>
</gene>
<dbReference type="NCBIfam" id="TIGR03814">
    <property type="entry name" value="Gln_ase"/>
    <property type="match status" value="1"/>
</dbReference>
<feature type="repeat" description="ANK" evidence="9">
    <location>
        <begin position="488"/>
        <end position="520"/>
    </location>
</feature>
<reference evidence="12 13" key="2">
    <citation type="submission" date="2023-11" db="EMBL/GenBank/DDBJ databases">
        <authorList>
            <person name="Lara A.C."/>
            <person name="Chronakova A."/>
        </authorList>
    </citation>
    <scope>NUCLEOTIDE SEQUENCE [LARGE SCALE GENOMIC DNA]</scope>
    <source>
        <strain evidence="12 13">BCCO 10_0798</strain>
    </source>
</reference>
<dbReference type="InterPro" id="IPR002048">
    <property type="entry name" value="EF_hand_dom"/>
</dbReference>
<evidence type="ECO:0000256" key="8">
    <source>
        <dbReference type="HAMAP-Rule" id="MF_00313"/>
    </source>
</evidence>
<evidence type="ECO:0000256" key="7">
    <source>
        <dbReference type="ARBA" id="ARBA00049534"/>
    </source>
</evidence>
<dbReference type="RefSeq" id="WP_319982654.1">
    <property type="nucleotide sequence ID" value="NZ_JAXAVV010000002.1"/>
</dbReference>
<evidence type="ECO:0000313" key="13">
    <source>
        <dbReference type="Proteomes" id="UP001271792"/>
    </source>
</evidence>
<dbReference type="Pfam" id="PF17959">
    <property type="entry name" value="EF-hand_14"/>
    <property type="match status" value="1"/>
</dbReference>
<feature type="binding site" evidence="8">
    <location>
        <position position="294"/>
    </location>
    <ligand>
        <name>substrate</name>
    </ligand>
</feature>